<evidence type="ECO:0000256" key="1">
    <source>
        <dbReference type="SAM" id="SignalP"/>
    </source>
</evidence>
<dbReference type="AlphaFoldDB" id="A0A523URI4"/>
<reference evidence="3 4" key="1">
    <citation type="submission" date="2019-03" db="EMBL/GenBank/DDBJ databases">
        <title>Metabolic potential of uncultured bacteria and archaea associated with petroleum seepage in deep-sea sediments.</title>
        <authorList>
            <person name="Dong X."/>
            <person name="Hubert C."/>
        </authorList>
    </citation>
    <scope>NUCLEOTIDE SEQUENCE [LARGE SCALE GENOMIC DNA]</scope>
    <source>
        <strain evidence="3">E44_bin18</strain>
    </source>
</reference>
<keyword evidence="1" id="KW-0732">Signal</keyword>
<comment type="caution">
    <text evidence="3">The sequence shown here is derived from an EMBL/GenBank/DDBJ whole genome shotgun (WGS) entry which is preliminary data.</text>
</comment>
<organism evidence="3 4">
    <name type="scientific">candidate division TA06 bacterium</name>
    <dbReference type="NCBI Taxonomy" id="2250710"/>
    <lineage>
        <taxon>Bacteria</taxon>
        <taxon>Bacteria division TA06</taxon>
    </lineage>
</organism>
<protein>
    <submittedName>
        <fullName evidence="3">T9SS type A sorting domain-containing protein</fullName>
    </submittedName>
</protein>
<feature type="signal peptide" evidence="1">
    <location>
        <begin position="1"/>
        <end position="21"/>
    </location>
</feature>
<dbReference type="InterPro" id="IPR025965">
    <property type="entry name" value="FlgD/Vpr_Ig-like"/>
</dbReference>
<gene>
    <name evidence="3" type="ORF">E3J62_08565</name>
</gene>
<dbReference type="Gene3D" id="2.60.40.4070">
    <property type="match status" value="1"/>
</dbReference>
<sequence length="351" mass="39067">MNRYFFRFVLLTTAIGFLALAAGQSSAQKSNCLAVSKTKSTALELGLEGARVLAEGVFSSEKPTGKIPAGTTPEKRLQARKKDGTSPLLFSPQPETMACDDGVLAGVDYNGVEEWNEAVRLTPPGSCSLTALIYWSSDPDLEYPRLTWGVWDDDGPGGLPSTLLDSGTVRPIYDNWFRVDLDSSIFIPLGEDIYIGWLDLHGAPYYVNGLDFFLDSCNYWFDGLEWQFDPWFDGDFMIRGICGYVTGVAEELSPGGRGPRTPALLQNRPNPFFGQTMIRYEIPTRRDVSLRIYDVSGRLVRTLVDKEEEAGIRIARWDARDETGSPVPSGVYLYRLKAGEFISTRKLVLLR</sequence>
<proteinExistence type="predicted"/>
<dbReference type="Proteomes" id="UP000315525">
    <property type="component" value="Unassembled WGS sequence"/>
</dbReference>
<name>A0A523URI4_UNCT6</name>
<evidence type="ECO:0000313" key="3">
    <source>
        <dbReference type="EMBL" id="TET45152.1"/>
    </source>
</evidence>
<dbReference type="InterPro" id="IPR026444">
    <property type="entry name" value="Secre_tail"/>
</dbReference>
<accession>A0A523URI4</accession>
<feature type="domain" description="FlgD/Vpr Ig-like" evidence="2">
    <location>
        <begin position="287"/>
        <end position="338"/>
    </location>
</feature>
<dbReference type="NCBIfam" id="TIGR04183">
    <property type="entry name" value="Por_Secre_tail"/>
    <property type="match status" value="1"/>
</dbReference>
<dbReference type="Pfam" id="PF13860">
    <property type="entry name" value="FlgD_ig"/>
    <property type="match status" value="1"/>
</dbReference>
<evidence type="ECO:0000313" key="4">
    <source>
        <dbReference type="Proteomes" id="UP000315525"/>
    </source>
</evidence>
<dbReference type="EMBL" id="SOJN01000094">
    <property type="protein sequence ID" value="TET45152.1"/>
    <property type="molecule type" value="Genomic_DNA"/>
</dbReference>
<feature type="chain" id="PRO_5021961263" evidence="1">
    <location>
        <begin position="22"/>
        <end position="351"/>
    </location>
</feature>
<evidence type="ECO:0000259" key="2">
    <source>
        <dbReference type="Pfam" id="PF13860"/>
    </source>
</evidence>